<dbReference type="Proteomes" id="UP000215127">
    <property type="component" value="Chromosome 3"/>
</dbReference>
<dbReference type="AlphaFoldDB" id="A0A1X7RNE5"/>
<feature type="region of interest" description="Disordered" evidence="1">
    <location>
        <begin position="1"/>
        <end position="21"/>
    </location>
</feature>
<dbReference type="EMBL" id="LT853694">
    <property type="protein sequence ID" value="SMQ48933.1"/>
    <property type="molecule type" value="Genomic_DNA"/>
</dbReference>
<evidence type="ECO:0000313" key="2">
    <source>
        <dbReference type="EMBL" id="SMQ48933.1"/>
    </source>
</evidence>
<protein>
    <submittedName>
        <fullName evidence="2">Uncharacterized protein</fullName>
    </submittedName>
</protein>
<gene>
    <name evidence="2" type="ORF">ZT3D7_G4083</name>
</gene>
<accession>A0A1X7RNE5</accession>
<sequence>MDQSPAAPRAPPNTPAQRLGWWPDGVLAEPDTRFTPPYTTLSALANLASLTTLHSSLHSDISSISDLYTALGELYHSLAPLLPSPGQLSGHEHAIPLTNLQALFTVHFSEEGQFDTGILRLPSLEHGPTNFFISQFSDVKESLIHINRAALVHGSVEAYPEVQATMELADEVLDELKERLVTAEFYLEAVDGLNGTAITEGSDSQRYWSVQKRDWDEAVDIMHRIGQRRTGWDVTDADRATIRNRAGRRG</sequence>
<reference evidence="2 3" key="1">
    <citation type="submission" date="2016-06" db="EMBL/GenBank/DDBJ databases">
        <authorList>
            <person name="Kjaerup R.B."/>
            <person name="Dalgaard T.S."/>
            <person name="Juul-Madsen H.R."/>
        </authorList>
    </citation>
    <scope>NUCLEOTIDE SEQUENCE [LARGE SCALE GENOMIC DNA]</scope>
</reference>
<evidence type="ECO:0000313" key="3">
    <source>
        <dbReference type="Proteomes" id="UP000215127"/>
    </source>
</evidence>
<organism evidence="2 3">
    <name type="scientific">Zymoseptoria tritici (strain ST99CH_3D7)</name>
    <dbReference type="NCBI Taxonomy" id="1276538"/>
    <lineage>
        <taxon>Eukaryota</taxon>
        <taxon>Fungi</taxon>
        <taxon>Dikarya</taxon>
        <taxon>Ascomycota</taxon>
        <taxon>Pezizomycotina</taxon>
        <taxon>Dothideomycetes</taxon>
        <taxon>Dothideomycetidae</taxon>
        <taxon>Mycosphaerellales</taxon>
        <taxon>Mycosphaerellaceae</taxon>
        <taxon>Zymoseptoria</taxon>
    </lineage>
</organism>
<keyword evidence="3" id="KW-1185">Reference proteome</keyword>
<name>A0A1X7RNE5_ZYMT9</name>
<evidence type="ECO:0000256" key="1">
    <source>
        <dbReference type="SAM" id="MobiDB-lite"/>
    </source>
</evidence>
<proteinExistence type="predicted"/>